<dbReference type="GeneID" id="37048640"/>
<dbReference type="AlphaFoldDB" id="A0A317W176"/>
<protein>
    <submittedName>
        <fullName evidence="2">Uncharacterized protein</fullName>
    </submittedName>
</protein>
<organism evidence="2 3">
    <name type="scientific">Aspergillus eucalypticola (strain CBS 122712 / IBT 29274)</name>
    <dbReference type="NCBI Taxonomy" id="1448314"/>
    <lineage>
        <taxon>Eukaryota</taxon>
        <taxon>Fungi</taxon>
        <taxon>Dikarya</taxon>
        <taxon>Ascomycota</taxon>
        <taxon>Pezizomycotina</taxon>
        <taxon>Eurotiomycetes</taxon>
        <taxon>Eurotiomycetidae</taxon>
        <taxon>Eurotiales</taxon>
        <taxon>Aspergillaceae</taxon>
        <taxon>Aspergillus</taxon>
        <taxon>Aspergillus subgen. Circumdati</taxon>
    </lineage>
</organism>
<dbReference type="EMBL" id="MSFU01000005">
    <property type="protein sequence ID" value="PWY80233.1"/>
    <property type="molecule type" value="Genomic_DNA"/>
</dbReference>
<keyword evidence="3" id="KW-1185">Reference proteome</keyword>
<keyword evidence="1" id="KW-0472">Membrane</keyword>
<accession>A0A317W176</accession>
<reference evidence="2" key="1">
    <citation type="submission" date="2016-12" db="EMBL/GenBank/DDBJ databases">
        <title>The genomes of Aspergillus section Nigri reveals drivers in fungal speciation.</title>
        <authorList>
            <consortium name="DOE Joint Genome Institute"/>
            <person name="Vesth T.C."/>
            <person name="Nybo J."/>
            <person name="Theobald S."/>
            <person name="Brandl J."/>
            <person name="Frisvad J.C."/>
            <person name="Nielsen K.F."/>
            <person name="Lyhne E.K."/>
            <person name="Kogle M.E."/>
            <person name="Kuo A."/>
            <person name="Riley R."/>
            <person name="Clum A."/>
            <person name="Nolan M."/>
            <person name="Lipzen A."/>
            <person name="Salamov A."/>
            <person name="Henrissat B."/>
            <person name="Wiebenga A."/>
            <person name="De vries R.P."/>
            <person name="Grigoriev I.V."/>
            <person name="Mortensen U.H."/>
            <person name="Andersen M.R."/>
            <person name="Baker S.E."/>
        </authorList>
    </citation>
    <scope>NUCLEOTIDE SEQUENCE</scope>
    <source>
        <strain evidence="2">CBS 122712</strain>
    </source>
</reference>
<comment type="caution">
    <text evidence="2">The sequence shown here is derived from an EMBL/GenBank/DDBJ whole genome shotgun (WGS) entry which is preliminary data.</text>
</comment>
<dbReference type="RefSeq" id="XP_025391380.1">
    <property type="nucleotide sequence ID" value="XM_025526678.1"/>
</dbReference>
<dbReference type="Proteomes" id="UP000246171">
    <property type="component" value="Unassembled WGS sequence"/>
</dbReference>
<evidence type="ECO:0000313" key="3">
    <source>
        <dbReference type="Proteomes" id="UP000246171"/>
    </source>
</evidence>
<name>A0A317W176_ASPEC</name>
<gene>
    <name evidence="2" type="ORF">BO83DRAFT_206335</name>
</gene>
<evidence type="ECO:0000256" key="1">
    <source>
        <dbReference type="SAM" id="Phobius"/>
    </source>
</evidence>
<keyword evidence="1" id="KW-0812">Transmembrane</keyword>
<sequence>MRTTDLTCCGQPCSHISKAPLNEWHPSRVPHQSRSISTPTTTHTHTQRPVAFEVFRTPHQIQVCFISFLTFLFFLFQFCFSFSLRDDESLAVCELMLSVTVQSYPSLPGPVRINLRQPNGVRSINLLLTLPMRMMMMMILLLMMLLKGK</sequence>
<keyword evidence="1" id="KW-1133">Transmembrane helix</keyword>
<proteinExistence type="predicted"/>
<evidence type="ECO:0000313" key="2">
    <source>
        <dbReference type="EMBL" id="PWY80233.1"/>
    </source>
</evidence>
<dbReference type="VEuPathDB" id="FungiDB:BO83DRAFT_206335"/>
<feature type="transmembrane region" description="Helical" evidence="1">
    <location>
        <begin position="124"/>
        <end position="146"/>
    </location>
</feature>
<feature type="transmembrane region" description="Helical" evidence="1">
    <location>
        <begin position="63"/>
        <end position="84"/>
    </location>
</feature>